<reference evidence="1 2" key="1">
    <citation type="submission" date="2019-09" db="EMBL/GenBank/DDBJ databases">
        <title>Wenzhouxiangella sp. Genome sequencing and assembly.</title>
        <authorList>
            <person name="Zhang R."/>
        </authorList>
    </citation>
    <scope>NUCLEOTIDE SEQUENCE [LARGE SCALE GENOMIC DNA]</scope>
    <source>
        <strain evidence="1 2">W260</strain>
    </source>
</reference>
<gene>
    <name evidence="1" type="ORF">F3N42_04830</name>
</gene>
<dbReference type="Pfam" id="PF13366">
    <property type="entry name" value="PDDEXK_3"/>
    <property type="match status" value="1"/>
</dbReference>
<dbReference type="InterPro" id="IPR026350">
    <property type="entry name" value="GxxExxY"/>
</dbReference>
<sequence>MGGTHNTTRLSYNVIGAAMAVHRALGCGFLESVYEHALVTELRHRGITHARQTSMTVRYRGELVGRFRADLVADNRLVIELKAAAAISPACQAQLLNYLRAAEMPVGLILNFGTPTLQIKRLANSVGPIATNGAGIRSEMSSKAPQIAQMTQRARNE</sequence>
<dbReference type="EMBL" id="VYXP01000003">
    <property type="protein sequence ID" value="KAA9132548.1"/>
    <property type="molecule type" value="Genomic_DNA"/>
</dbReference>
<dbReference type="Proteomes" id="UP000325372">
    <property type="component" value="Unassembled WGS sequence"/>
</dbReference>
<evidence type="ECO:0000313" key="1">
    <source>
        <dbReference type="EMBL" id="KAA9132548.1"/>
    </source>
</evidence>
<protein>
    <submittedName>
        <fullName evidence="1">GxxExxY protein</fullName>
    </submittedName>
</protein>
<accession>A0A5N0TCY9</accession>
<name>A0A5N0TCY9_9GAMM</name>
<comment type="caution">
    <text evidence="1">The sequence shown here is derived from an EMBL/GenBank/DDBJ whole genome shotgun (WGS) entry which is preliminary data.</text>
</comment>
<organism evidence="1 2">
    <name type="scientific">Marinihelvus fidelis</name>
    <dbReference type="NCBI Taxonomy" id="2613842"/>
    <lineage>
        <taxon>Bacteria</taxon>
        <taxon>Pseudomonadati</taxon>
        <taxon>Pseudomonadota</taxon>
        <taxon>Gammaproteobacteria</taxon>
        <taxon>Chromatiales</taxon>
        <taxon>Wenzhouxiangellaceae</taxon>
        <taxon>Marinihelvus</taxon>
    </lineage>
</organism>
<keyword evidence="2" id="KW-1185">Reference proteome</keyword>
<dbReference type="AlphaFoldDB" id="A0A5N0TCY9"/>
<proteinExistence type="predicted"/>
<evidence type="ECO:0000313" key="2">
    <source>
        <dbReference type="Proteomes" id="UP000325372"/>
    </source>
</evidence>
<dbReference type="RefSeq" id="WP_150863544.1">
    <property type="nucleotide sequence ID" value="NZ_VYXP01000003.1"/>
</dbReference>
<dbReference type="NCBIfam" id="TIGR04256">
    <property type="entry name" value="GxxExxY"/>
    <property type="match status" value="1"/>
</dbReference>